<sequence>MAGASLFQVGGNVEFWRVLVHLSILAVFLLGFEAALHHLEHKLARYDKYHVMLQKVYRELMVLGLISLVLKVLKEVAPVDSYSKPMIAFQVADLIIFGLAIALILQSICILLQLRRRSSKADRAELISTQDLVQFLENGDTPSHMLLPATRVPRVCCSKGETMDEDMVKHRLLRQLFLHRFGLPELFPFSKYIRRAQANQISSMIEVEPSMWVLLLLVAWGICGLAELIDGITLIKLLVIFSWILVLLHVVMLGYLRSCVLQLFDLAGYSKDRFALVTNLAAVAEREANVWESMSAHDAIETMNQVLDIHEEAEHDRKSTTGVAATLWRKVSFGPSRDSDALAGIYIRFFSRRFWQAAVTFAMSLNGFFIALFVQCSLYNLDEIHRQLGLVAAIMVPLPMLINALVLQQYKFSDFVLVCSVLRIDTTALGDVIRHFSETIEMQSEFAASLVQCLKEGGLSIEYLEAVIQSHDHEMSGFIEVDKLRAVLASVGFSVTRFRLNSIVKLLFELKGTSVEYAQLFQLLAIVEQEREEIAQRRGREYPEIHGSDVSFDTGIHEARESSISARDSASTQPLSLLTQSSLASGLGCSNFAYAKAGTPVVRRGTSLNFHSVQMNSKSELEGRQPMLQRSYSQQFAGSSARVLRDMYNVKPYV</sequence>
<dbReference type="GeneID" id="20639159"/>
<dbReference type="InterPro" id="IPR002048">
    <property type="entry name" value="EF_hand_dom"/>
</dbReference>
<dbReference type="RefSeq" id="XP_009519764.1">
    <property type="nucleotide sequence ID" value="XM_009521469.1"/>
</dbReference>
<evidence type="ECO:0000313" key="3">
    <source>
        <dbReference type="EMBL" id="EGZ24476.1"/>
    </source>
</evidence>
<gene>
    <name evidence="3" type="ORF">PHYSODRAFT_260168</name>
</gene>
<dbReference type="AlphaFoldDB" id="G4YWX8"/>
<feature type="transmembrane region" description="Helical" evidence="1">
    <location>
        <begin position="56"/>
        <end position="74"/>
    </location>
</feature>
<dbReference type="STRING" id="1094619.G4YWX8"/>
<feature type="transmembrane region" description="Helical" evidence="1">
    <location>
        <begin position="15"/>
        <end position="36"/>
    </location>
</feature>
<reference evidence="3 4" key="1">
    <citation type="journal article" date="2006" name="Science">
        <title>Phytophthora genome sequences uncover evolutionary origins and mechanisms of pathogenesis.</title>
        <authorList>
            <person name="Tyler B.M."/>
            <person name="Tripathy S."/>
            <person name="Zhang X."/>
            <person name="Dehal P."/>
            <person name="Jiang R.H."/>
            <person name="Aerts A."/>
            <person name="Arredondo F.D."/>
            <person name="Baxter L."/>
            <person name="Bensasson D."/>
            <person name="Beynon J.L."/>
            <person name="Chapman J."/>
            <person name="Damasceno C.M."/>
            <person name="Dorrance A.E."/>
            <person name="Dou D."/>
            <person name="Dickerman A.W."/>
            <person name="Dubchak I.L."/>
            <person name="Garbelotto M."/>
            <person name="Gijzen M."/>
            <person name="Gordon S.G."/>
            <person name="Govers F."/>
            <person name="Grunwald N.J."/>
            <person name="Huang W."/>
            <person name="Ivors K.L."/>
            <person name="Jones R.W."/>
            <person name="Kamoun S."/>
            <person name="Krampis K."/>
            <person name="Lamour K.H."/>
            <person name="Lee M.K."/>
            <person name="McDonald W.H."/>
            <person name="Medina M."/>
            <person name="Meijer H.J."/>
            <person name="Nordberg E.K."/>
            <person name="Maclean D.J."/>
            <person name="Ospina-Giraldo M.D."/>
            <person name="Morris P.F."/>
            <person name="Phuntumart V."/>
            <person name="Putnam N.H."/>
            <person name="Rash S."/>
            <person name="Rose J.K."/>
            <person name="Sakihama Y."/>
            <person name="Salamov A.A."/>
            <person name="Savidor A."/>
            <person name="Scheuring C.F."/>
            <person name="Smith B.M."/>
            <person name="Sobral B.W."/>
            <person name="Terry A."/>
            <person name="Torto-Alalibo T.A."/>
            <person name="Win J."/>
            <person name="Xu Z."/>
            <person name="Zhang H."/>
            <person name="Grigoriev I.V."/>
            <person name="Rokhsar D.S."/>
            <person name="Boore J.L."/>
        </authorList>
    </citation>
    <scope>NUCLEOTIDE SEQUENCE [LARGE SCALE GENOMIC DNA]</scope>
    <source>
        <strain evidence="3 4">P6497</strain>
    </source>
</reference>
<feature type="transmembrane region" description="Helical" evidence="1">
    <location>
        <begin position="387"/>
        <end position="407"/>
    </location>
</feature>
<accession>G4YWX8</accession>
<dbReference type="EMBL" id="JH159152">
    <property type="protein sequence ID" value="EGZ24476.1"/>
    <property type="molecule type" value="Genomic_DNA"/>
</dbReference>
<evidence type="ECO:0000313" key="4">
    <source>
        <dbReference type="Proteomes" id="UP000002640"/>
    </source>
</evidence>
<name>G4YWX8_PHYSP</name>
<keyword evidence="4" id="KW-1185">Reference proteome</keyword>
<dbReference type="Proteomes" id="UP000002640">
    <property type="component" value="Unassembled WGS sequence"/>
</dbReference>
<evidence type="ECO:0000256" key="1">
    <source>
        <dbReference type="SAM" id="Phobius"/>
    </source>
</evidence>
<evidence type="ECO:0000259" key="2">
    <source>
        <dbReference type="PROSITE" id="PS50222"/>
    </source>
</evidence>
<keyword evidence="1" id="KW-0472">Membrane</keyword>
<dbReference type="InParanoid" id="G4YWX8"/>
<organism evidence="3 4">
    <name type="scientific">Phytophthora sojae (strain P6497)</name>
    <name type="common">Soybean stem and root rot agent</name>
    <name type="synonym">Phytophthora megasperma f. sp. glycines</name>
    <dbReference type="NCBI Taxonomy" id="1094619"/>
    <lineage>
        <taxon>Eukaryota</taxon>
        <taxon>Sar</taxon>
        <taxon>Stramenopiles</taxon>
        <taxon>Oomycota</taxon>
        <taxon>Peronosporomycetes</taxon>
        <taxon>Peronosporales</taxon>
        <taxon>Peronosporaceae</taxon>
        <taxon>Phytophthora</taxon>
    </lineage>
</organism>
<feature type="transmembrane region" description="Helical" evidence="1">
    <location>
        <begin position="211"/>
        <end position="229"/>
    </location>
</feature>
<protein>
    <recommendedName>
        <fullName evidence="2">EF-hand domain-containing protein</fullName>
    </recommendedName>
</protein>
<dbReference type="OMA" id="TASHAKY"/>
<feature type="transmembrane region" description="Helical" evidence="1">
    <location>
        <begin position="235"/>
        <end position="256"/>
    </location>
</feature>
<dbReference type="GO" id="GO:0005509">
    <property type="term" value="F:calcium ion binding"/>
    <property type="evidence" value="ECO:0007669"/>
    <property type="project" value="InterPro"/>
</dbReference>
<keyword evidence="1" id="KW-0812">Transmembrane</keyword>
<feature type="domain" description="EF-hand" evidence="2">
    <location>
        <begin position="459"/>
        <end position="494"/>
    </location>
</feature>
<dbReference type="KEGG" id="psoj:PHYSODRAFT_260168"/>
<feature type="transmembrane region" description="Helical" evidence="1">
    <location>
        <begin position="94"/>
        <end position="114"/>
    </location>
</feature>
<keyword evidence="1" id="KW-1133">Transmembrane helix</keyword>
<proteinExistence type="predicted"/>
<dbReference type="PROSITE" id="PS50222">
    <property type="entry name" value="EF_HAND_2"/>
    <property type="match status" value="1"/>
</dbReference>
<feature type="transmembrane region" description="Helical" evidence="1">
    <location>
        <begin position="354"/>
        <end position="375"/>
    </location>
</feature>